<gene>
    <name evidence="3" type="ORF">GCM10011289_28100</name>
</gene>
<feature type="region of interest" description="Disordered" evidence="1">
    <location>
        <begin position="53"/>
        <end position="146"/>
    </location>
</feature>
<sequence>MRIERNAMKTFFSAAALMFASLLLPASAVFADNEDTPLPGDTQTAPVVQHHLATHGRKLSTPKKEAGAQPSASRHKAAKARGKAAHAAKKHKAKKAVHGTKARSHIKAKPQHAKPAHARHVSKTAKKPVGKSAKKPAAHARRHKKH</sequence>
<reference evidence="3" key="2">
    <citation type="submission" date="2020-09" db="EMBL/GenBank/DDBJ databases">
        <authorList>
            <person name="Sun Q."/>
            <person name="Kim S."/>
        </authorList>
    </citation>
    <scope>NUCLEOTIDE SEQUENCE</scope>
    <source>
        <strain evidence="3">KCTC 32182</strain>
    </source>
</reference>
<proteinExistence type="predicted"/>
<keyword evidence="4" id="KW-1185">Reference proteome</keyword>
<dbReference type="AlphaFoldDB" id="A0A918UBF6"/>
<protein>
    <recommendedName>
        <fullName evidence="5">Acid shock protein</fullName>
    </recommendedName>
</protein>
<evidence type="ECO:0000256" key="1">
    <source>
        <dbReference type="SAM" id="MobiDB-lite"/>
    </source>
</evidence>
<dbReference type="Proteomes" id="UP000645257">
    <property type="component" value="Unassembled WGS sequence"/>
</dbReference>
<organism evidence="3 4">
    <name type="scientific">Paludibacterium paludis</name>
    <dbReference type="NCBI Taxonomy" id="1225769"/>
    <lineage>
        <taxon>Bacteria</taxon>
        <taxon>Pseudomonadati</taxon>
        <taxon>Pseudomonadota</taxon>
        <taxon>Betaproteobacteria</taxon>
        <taxon>Neisseriales</taxon>
        <taxon>Chromobacteriaceae</taxon>
        <taxon>Paludibacterium</taxon>
    </lineage>
</organism>
<feature type="signal peptide" evidence="2">
    <location>
        <begin position="1"/>
        <end position="31"/>
    </location>
</feature>
<accession>A0A918UBF6</accession>
<dbReference type="EMBL" id="BMYX01000017">
    <property type="protein sequence ID" value="GGY22618.1"/>
    <property type="molecule type" value="Genomic_DNA"/>
</dbReference>
<name>A0A918UBF6_9NEIS</name>
<evidence type="ECO:0000256" key="2">
    <source>
        <dbReference type="SAM" id="SignalP"/>
    </source>
</evidence>
<feature type="chain" id="PRO_5037778470" description="Acid shock protein" evidence="2">
    <location>
        <begin position="32"/>
        <end position="146"/>
    </location>
</feature>
<comment type="caution">
    <text evidence="3">The sequence shown here is derived from an EMBL/GenBank/DDBJ whole genome shotgun (WGS) entry which is preliminary data.</text>
</comment>
<keyword evidence="2" id="KW-0732">Signal</keyword>
<evidence type="ECO:0008006" key="5">
    <source>
        <dbReference type="Google" id="ProtNLM"/>
    </source>
</evidence>
<reference evidence="3" key="1">
    <citation type="journal article" date="2014" name="Int. J. Syst. Evol. Microbiol.">
        <title>Complete genome sequence of Corynebacterium casei LMG S-19264T (=DSM 44701T), isolated from a smear-ripened cheese.</title>
        <authorList>
            <consortium name="US DOE Joint Genome Institute (JGI-PGF)"/>
            <person name="Walter F."/>
            <person name="Albersmeier A."/>
            <person name="Kalinowski J."/>
            <person name="Ruckert C."/>
        </authorList>
    </citation>
    <scope>NUCLEOTIDE SEQUENCE</scope>
    <source>
        <strain evidence="3">KCTC 32182</strain>
    </source>
</reference>
<evidence type="ECO:0000313" key="3">
    <source>
        <dbReference type="EMBL" id="GGY22618.1"/>
    </source>
</evidence>
<feature type="compositionally biased region" description="Basic residues" evidence="1">
    <location>
        <begin position="73"/>
        <end position="146"/>
    </location>
</feature>
<evidence type="ECO:0000313" key="4">
    <source>
        <dbReference type="Proteomes" id="UP000645257"/>
    </source>
</evidence>